<dbReference type="Gene3D" id="3.30.497.10">
    <property type="entry name" value="Antithrombin, subunit I, domain 2"/>
    <property type="match status" value="1"/>
</dbReference>
<dbReference type="PANTHER" id="PTHR11461:SF211">
    <property type="entry name" value="GH10112P-RELATED"/>
    <property type="match status" value="1"/>
</dbReference>
<dbReference type="EMBL" id="LCJU01000035">
    <property type="protein sequence ID" value="KKT83643.1"/>
    <property type="molecule type" value="Genomic_DNA"/>
</dbReference>
<sequence length="483" mass="53043">MSSRKILILGITLPLLGATVYSMKYAGKPCGGENAKSREFQCPRFYECVPESNEPNALGGCKFMPNGLKFTTTQVVGNEVITTPPQKDPAVEYDQQTQKAKRLALAQNKVGFELLKTSTYLDETNSQNIIISPVAVTMPLLALYGWSQGPTRDQMTNVLQIPGFSVVQLDEAGRILLERLNSRQEGVSLTLLDSLWLDDSLKLKQVAVEDILGDYGTLTETVDFATAAEAVTINNWVNGNTAGKISKVVPEQLTKEAAGYAVSAVYFKGLWRYTFNPENTVAFDFVKQNGETSKVQAMNLEHTALAYLENDLFKAVKLEYGKSGKYIMVVMVPKDQGLTKLLGSLDIDSWNGWLASFKKVPVRLTLPKFAASYLTDTAQLYKNTGLTLPFGALADFTPLMEATDPLKGPEKLSITSAPHATLLEIGEEGFGSPQPVPVLSEEERAKLKDYVDPVTFVINKPFFFAILDSETMANVFVGIVRSL</sequence>
<feature type="domain" description="Serpin" evidence="2">
    <location>
        <begin position="112"/>
        <end position="483"/>
    </location>
</feature>
<dbReference type="GO" id="GO:0004867">
    <property type="term" value="F:serine-type endopeptidase inhibitor activity"/>
    <property type="evidence" value="ECO:0007669"/>
    <property type="project" value="InterPro"/>
</dbReference>
<proteinExistence type="inferred from homology"/>
<dbReference type="AlphaFoldDB" id="A0A0G1KJE7"/>
<comment type="caution">
    <text evidence="3">The sequence shown here is derived from an EMBL/GenBank/DDBJ whole genome shotgun (WGS) entry which is preliminary data.</text>
</comment>
<dbReference type="InterPro" id="IPR042185">
    <property type="entry name" value="Serpin_sf_2"/>
</dbReference>
<dbReference type="InterPro" id="IPR023796">
    <property type="entry name" value="Serpin_dom"/>
</dbReference>
<comment type="similarity">
    <text evidence="1">Belongs to the serpin family.</text>
</comment>
<accession>A0A0G1KJE7</accession>
<name>A0A0G1KJE7_UNCKA</name>
<dbReference type="Gene3D" id="2.30.39.10">
    <property type="entry name" value="Alpha-1-antitrypsin, domain 1"/>
    <property type="match status" value="1"/>
</dbReference>
<evidence type="ECO:0000313" key="4">
    <source>
        <dbReference type="Proteomes" id="UP000034504"/>
    </source>
</evidence>
<reference evidence="3 4" key="1">
    <citation type="journal article" date="2015" name="Nature">
        <title>rRNA introns, odd ribosomes, and small enigmatic genomes across a large radiation of phyla.</title>
        <authorList>
            <person name="Brown C.T."/>
            <person name="Hug L.A."/>
            <person name="Thomas B.C."/>
            <person name="Sharon I."/>
            <person name="Castelle C.J."/>
            <person name="Singh A."/>
            <person name="Wilkins M.J."/>
            <person name="Williams K.H."/>
            <person name="Banfield J.F."/>
        </authorList>
    </citation>
    <scope>NUCLEOTIDE SEQUENCE [LARGE SCALE GENOMIC DNA]</scope>
</reference>
<dbReference type="SMART" id="SM00093">
    <property type="entry name" value="SERPIN"/>
    <property type="match status" value="1"/>
</dbReference>
<dbReference type="GO" id="GO:0005615">
    <property type="term" value="C:extracellular space"/>
    <property type="evidence" value="ECO:0007669"/>
    <property type="project" value="InterPro"/>
</dbReference>
<dbReference type="InterPro" id="IPR000215">
    <property type="entry name" value="Serpin_fam"/>
</dbReference>
<dbReference type="PROSITE" id="PS00284">
    <property type="entry name" value="SERPIN"/>
    <property type="match status" value="1"/>
</dbReference>
<evidence type="ECO:0000259" key="2">
    <source>
        <dbReference type="SMART" id="SM00093"/>
    </source>
</evidence>
<dbReference type="SUPFAM" id="SSF56574">
    <property type="entry name" value="Serpins"/>
    <property type="match status" value="1"/>
</dbReference>
<organism evidence="3 4">
    <name type="scientific">candidate division WWE3 bacterium GW2011_GWC2_44_9</name>
    <dbReference type="NCBI Taxonomy" id="1619125"/>
    <lineage>
        <taxon>Bacteria</taxon>
        <taxon>Katanobacteria</taxon>
    </lineage>
</organism>
<dbReference type="InterPro" id="IPR023795">
    <property type="entry name" value="Serpin_CS"/>
</dbReference>
<protein>
    <submittedName>
        <fullName evidence="3">Proteinase inhibitor I4, serpin</fullName>
    </submittedName>
</protein>
<dbReference type="PANTHER" id="PTHR11461">
    <property type="entry name" value="SERINE PROTEASE INHIBITOR, SERPIN"/>
    <property type="match status" value="1"/>
</dbReference>
<gene>
    <name evidence="3" type="ORF">UW82_C0035G0004</name>
</gene>
<dbReference type="Proteomes" id="UP000034504">
    <property type="component" value="Unassembled WGS sequence"/>
</dbReference>
<dbReference type="InterPro" id="IPR036186">
    <property type="entry name" value="Serpin_sf"/>
</dbReference>
<dbReference type="Pfam" id="PF00079">
    <property type="entry name" value="Serpin"/>
    <property type="match status" value="1"/>
</dbReference>
<dbReference type="InterPro" id="IPR042178">
    <property type="entry name" value="Serpin_sf_1"/>
</dbReference>
<evidence type="ECO:0000256" key="1">
    <source>
        <dbReference type="RuleBase" id="RU000411"/>
    </source>
</evidence>
<evidence type="ECO:0000313" key="3">
    <source>
        <dbReference type="EMBL" id="KKT83643.1"/>
    </source>
</evidence>